<reference evidence="1 2" key="1">
    <citation type="submission" date="2016-01" db="EMBL/GenBank/DDBJ databases">
        <title>Amycolatopsis coloradensis genome sequencing and assembly.</title>
        <authorList>
            <person name="Mayilraj S."/>
        </authorList>
    </citation>
    <scope>NUCLEOTIDE SEQUENCE [LARGE SCALE GENOMIC DNA]</scope>
    <source>
        <strain evidence="1 2">DSM 44225</strain>
    </source>
</reference>
<sequence>MSADRVVQLRWESRQVAAGHSALSYSGIAVVRHRDGEVVGRIWVPVGDEPTFDDDETLIAALHAAWRWSKPAA</sequence>
<evidence type="ECO:0000313" key="1">
    <source>
        <dbReference type="EMBL" id="OLZ54454.1"/>
    </source>
</evidence>
<comment type="caution">
    <text evidence="1">The sequence shown here is derived from an EMBL/GenBank/DDBJ whole genome shotgun (WGS) entry which is preliminary data.</text>
</comment>
<dbReference type="RefSeq" id="WP_076157384.1">
    <property type="nucleotide sequence ID" value="NZ_JBEZVB010000002.1"/>
</dbReference>
<accession>A0A1R0KYV0</accession>
<evidence type="ECO:0000313" key="2">
    <source>
        <dbReference type="Proteomes" id="UP000187486"/>
    </source>
</evidence>
<dbReference type="Proteomes" id="UP000187486">
    <property type="component" value="Unassembled WGS sequence"/>
</dbReference>
<gene>
    <name evidence="1" type="ORF">BS329_07950</name>
</gene>
<proteinExistence type="predicted"/>
<keyword evidence="2" id="KW-1185">Reference proteome</keyword>
<name>A0A1R0KYV0_9PSEU</name>
<dbReference type="EMBL" id="MQUQ01000004">
    <property type="protein sequence ID" value="OLZ54454.1"/>
    <property type="molecule type" value="Genomic_DNA"/>
</dbReference>
<dbReference type="AlphaFoldDB" id="A0A1R0KYV0"/>
<dbReference type="OrthoDB" id="3626928at2"/>
<organism evidence="1 2">
    <name type="scientific">Amycolatopsis coloradensis</name>
    <dbReference type="NCBI Taxonomy" id="76021"/>
    <lineage>
        <taxon>Bacteria</taxon>
        <taxon>Bacillati</taxon>
        <taxon>Actinomycetota</taxon>
        <taxon>Actinomycetes</taxon>
        <taxon>Pseudonocardiales</taxon>
        <taxon>Pseudonocardiaceae</taxon>
        <taxon>Amycolatopsis</taxon>
    </lineage>
</organism>
<protein>
    <submittedName>
        <fullName evidence="1">Uncharacterized protein</fullName>
    </submittedName>
</protein>